<dbReference type="SUPFAM" id="SSF81301">
    <property type="entry name" value="Nucleotidyltransferase"/>
    <property type="match status" value="1"/>
</dbReference>
<evidence type="ECO:0000313" key="2">
    <source>
        <dbReference type="Proteomes" id="UP000683246"/>
    </source>
</evidence>
<proteinExistence type="predicted"/>
<reference evidence="1" key="1">
    <citation type="submission" date="2020-07" db="EMBL/GenBank/DDBJ databases">
        <title>Vallitalea pronyensis genome.</title>
        <authorList>
            <person name="Postec A."/>
        </authorList>
    </citation>
    <scope>NUCLEOTIDE SEQUENCE</scope>
    <source>
        <strain evidence="1">FatNI3</strain>
    </source>
</reference>
<organism evidence="1 2">
    <name type="scientific">Vallitalea pronyensis</name>
    <dbReference type="NCBI Taxonomy" id="1348613"/>
    <lineage>
        <taxon>Bacteria</taxon>
        <taxon>Bacillati</taxon>
        <taxon>Bacillota</taxon>
        <taxon>Clostridia</taxon>
        <taxon>Lachnospirales</taxon>
        <taxon>Vallitaleaceae</taxon>
        <taxon>Vallitalea</taxon>
    </lineage>
</organism>
<gene>
    <name evidence="1" type="ORF">HZI73_16760</name>
</gene>
<dbReference type="EMBL" id="CP058649">
    <property type="protein sequence ID" value="QUI23843.1"/>
    <property type="molecule type" value="Genomic_DNA"/>
</dbReference>
<protein>
    <submittedName>
        <fullName evidence="1">Uncharacterized protein</fullName>
    </submittedName>
</protein>
<dbReference type="RefSeq" id="WP_212694530.1">
    <property type="nucleotide sequence ID" value="NZ_CP058649.1"/>
</dbReference>
<sequence>MRNLYYLDFTNVPKEAILGHPISTSLYLAPILTGKVNWFTNKEKNTDINYHKYNILSLEETLLNFLRDDENYNSHFIGPLLRKWHYKLDYDKIFKELNNNQTSVLLSIMYLCNISSKEIEILCKKYVNIKRHESKKIFYPSYMEYLKKVIKSYSKLYIKAKDKLVEIRKEFNVDLYMTKSDLKIIPNKYKQNFLMEDIAYKVFNKLIEIHTFFKTNNIKYALGGSLALFSNHYLDTSTDIDVIVIGDYNEIIFDIFAEKLNLKISKQSNDYITFNTKDDLITIDIDINQHYIQKITNDIHTKICFVNVYGRNIPTLLPHEIIRLKSNYGRLKDFNMLFKFLEFKRVSITTEKLSSFFRSE</sequence>
<dbReference type="Proteomes" id="UP000683246">
    <property type="component" value="Chromosome"/>
</dbReference>
<dbReference type="AlphaFoldDB" id="A0A8J8MM80"/>
<dbReference type="KEGG" id="vpy:HZI73_16760"/>
<dbReference type="Gene3D" id="3.30.460.40">
    <property type="match status" value="1"/>
</dbReference>
<dbReference type="InterPro" id="IPR043519">
    <property type="entry name" value="NT_sf"/>
</dbReference>
<evidence type="ECO:0000313" key="1">
    <source>
        <dbReference type="EMBL" id="QUI23843.1"/>
    </source>
</evidence>
<keyword evidence="2" id="KW-1185">Reference proteome</keyword>
<accession>A0A8J8MM80</accession>
<name>A0A8J8MM80_9FIRM</name>